<dbReference type="Proteomes" id="UP000694851">
    <property type="component" value="Unplaced"/>
</dbReference>
<dbReference type="CTD" id="85014"/>
<organism evidence="1 2">
    <name type="scientific">Hipposideros armiger</name>
    <name type="common">Great Himalayan leaf-nosed bat</name>
    <dbReference type="NCBI Taxonomy" id="186990"/>
    <lineage>
        <taxon>Eukaryota</taxon>
        <taxon>Metazoa</taxon>
        <taxon>Chordata</taxon>
        <taxon>Craniata</taxon>
        <taxon>Vertebrata</taxon>
        <taxon>Euteleostomi</taxon>
        <taxon>Mammalia</taxon>
        <taxon>Eutheria</taxon>
        <taxon>Laurasiatheria</taxon>
        <taxon>Chiroptera</taxon>
        <taxon>Yinpterochiroptera</taxon>
        <taxon>Rhinolophoidea</taxon>
        <taxon>Hipposideridae</taxon>
        <taxon>Hipposideros</taxon>
    </lineage>
</organism>
<accession>A0A8B7R7C0</accession>
<keyword evidence="1" id="KW-1185">Reference proteome</keyword>
<gene>
    <name evidence="2" type="primary">TMEM141</name>
</gene>
<dbReference type="GeneID" id="109381618"/>
<reference evidence="2" key="1">
    <citation type="submission" date="2025-08" db="UniProtKB">
        <authorList>
            <consortium name="RefSeq"/>
        </authorList>
    </citation>
    <scope>IDENTIFICATION</scope>
    <source>
        <tissue evidence="2">Muscle</tissue>
    </source>
</reference>
<dbReference type="OrthoDB" id="10056589at2759"/>
<evidence type="ECO:0000313" key="2">
    <source>
        <dbReference type="RefSeq" id="XP_019496033.1"/>
    </source>
</evidence>
<sequence>MVNLGLSRVDDAVAAKHPVGWVQVSSGVETSTSRWCQLSCLQAPEQPWACRCSLRGSLSTPFSGTCWWPWISAAKRAPAKAQKTWGQRVLEHRPQCLHIPGQSSPLTLALPAP</sequence>
<name>A0A8B7R7C0_HIPAR</name>
<keyword evidence="2" id="KW-0812">Transmembrane</keyword>
<evidence type="ECO:0000313" key="1">
    <source>
        <dbReference type="Proteomes" id="UP000694851"/>
    </source>
</evidence>
<dbReference type="RefSeq" id="XP_019496033.1">
    <property type="nucleotide sequence ID" value="XM_019640488.1"/>
</dbReference>
<proteinExistence type="predicted"/>
<keyword evidence="2" id="KW-0472">Membrane</keyword>
<protein>
    <submittedName>
        <fullName evidence="2">Transmembrane protein 141 isoform X4</fullName>
    </submittedName>
</protein>
<dbReference type="AlphaFoldDB" id="A0A8B7R7C0"/>